<evidence type="ECO:0008006" key="3">
    <source>
        <dbReference type="Google" id="ProtNLM"/>
    </source>
</evidence>
<comment type="caution">
    <text evidence="1">The sequence shown here is derived from an EMBL/GenBank/DDBJ whole genome shotgun (WGS) entry which is preliminary data.</text>
</comment>
<gene>
    <name evidence="1" type="ORF">V6N11_049910</name>
</gene>
<dbReference type="Gene3D" id="2.40.70.10">
    <property type="entry name" value="Acid Proteases"/>
    <property type="match status" value="1"/>
</dbReference>
<reference evidence="1 2" key="1">
    <citation type="journal article" date="2024" name="G3 (Bethesda)">
        <title>Genome assembly of Hibiscus sabdariffa L. provides insights into metabolisms of medicinal natural products.</title>
        <authorList>
            <person name="Kim T."/>
        </authorList>
    </citation>
    <scope>NUCLEOTIDE SEQUENCE [LARGE SCALE GENOMIC DNA]</scope>
    <source>
        <strain evidence="1">TK-2024</strain>
        <tissue evidence="1">Old leaves</tissue>
    </source>
</reference>
<sequence>MFAIPCKIGKVGIKRSMCDLGASINVMPLSVYNTLSADPLKETRVTVQLADLSIIYPEGVLENVLVQVNELIFPVDFYVIDMKRDQTDNSPEILLGRPFLGTTNVKIEVRSGLLTLECNGEVVKFNVYKAMRYPEDTERINFIDALEPVVNEFIETNFIDKSCRGCDDSDNEFRELEPSYLAPQVELKELPKHLKYAFLGDNDTLPVIVSNKLSEKEENDLIEVLREHKEAIGWTTEDIKV</sequence>
<protein>
    <recommendedName>
        <fullName evidence="3">Reverse transcriptase domain-containing protein</fullName>
    </recommendedName>
</protein>
<proteinExistence type="predicted"/>
<dbReference type="CDD" id="cd00303">
    <property type="entry name" value="retropepsin_like"/>
    <property type="match status" value="1"/>
</dbReference>
<dbReference type="Proteomes" id="UP001396334">
    <property type="component" value="Unassembled WGS sequence"/>
</dbReference>
<dbReference type="PANTHER" id="PTHR33067">
    <property type="entry name" value="RNA-DIRECTED DNA POLYMERASE-RELATED"/>
    <property type="match status" value="1"/>
</dbReference>
<evidence type="ECO:0000313" key="2">
    <source>
        <dbReference type="Proteomes" id="UP001396334"/>
    </source>
</evidence>
<name>A0ABR2T8V2_9ROSI</name>
<evidence type="ECO:0000313" key="1">
    <source>
        <dbReference type="EMBL" id="KAK9033725.1"/>
    </source>
</evidence>
<dbReference type="PANTHER" id="PTHR33067:SF15">
    <property type="entry name" value="RNA-DIRECTED DNA POLYMERASE"/>
    <property type="match status" value="1"/>
</dbReference>
<organism evidence="1 2">
    <name type="scientific">Hibiscus sabdariffa</name>
    <name type="common">roselle</name>
    <dbReference type="NCBI Taxonomy" id="183260"/>
    <lineage>
        <taxon>Eukaryota</taxon>
        <taxon>Viridiplantae</taxon>
        <taxon>Streptophyta</taxon>
        <taxon>Embryophyta</taxon>
        <taxon>Tracheophyta</taxon>
        <taxon>Spermatophyta</taxon>
        <taxon>Magnoliopsida</taxon>
        <taxon>eudicotyledons</taxon>
        <taxon>Gunneridae</taxon>
        <taxon>Pentapetalae</taxon>
        <taxon>rosids</taxon>
        <taxon>malvids</taxon>
        <taxon>Malvales</taxon>
        <taxon>Malvaceae</taxon>
        <taxon>Malvoideae</taxon>
        <taxon>Hibiscus</taxon>
    </lineage>
</organism>
<dbReference type="EMBL" id="JBBPBN010000007">
    <property type="protein sequence ID" value="KAK9033725.1"/>
    <property type="molecule type" value="Genomic_DNA"/>
</dbReference>
<keyword evidence="2" id="KW-1185">Reference proteome</keyword>
<accession>A0ABR2T8V2</accession>
<dbReference type="InterPro" id="IPR021109">
    <property type="entry name" value="Peptidase_aspartic_dom_sf"/>
</dbReference>